<dbReference type="EMBL" id="BARV01025585">
    <property type="protein sequence ID" value="GAI45491.1"/>
    <property type="molecule type" value="Genomic_DNA"/>
</dbReference>
<proteinExistence type="predicted"/>
<feature type="non-terminal residue" evidence="1">
    <location>
        <position position="1"/>
    </location>
</feature>
<evidence type="ECO:0000313" key="1">
    <source>
        <dbReference type="EMBL" id="GAI45491.1"/>
    </source>
</evidence>
<accession>X1PSM9</accession>
<organism evidence="1">
    <name type="scientific">marine sediment metagenome</name>
    <dbReference type="NCBI Taxonomy" id="412755"/>
    <lineage>
        <taxon>unclassified sequences</taxon>
        <taxon>metagenomes</taxon>
        <taxon>ecological metagenomes</taxon>
    </lineage>
</organism>
<reference evidence="1" key="1">
    <citation type="journal article" date="2014" name="Front. Microbiol.">
        <title>High frequency of phylogenetically diverse reductive dehalogenase-homologous genes in deep subseafloor sedimentary metagenomes.</title>
        <authorList>
            <person name="Kawai M."/>
            <person name="Futagami T."/>
            <person name="Toyoda A."/>
            <person name="Takaki Y."/>
            <person name="Nishi S."/>
            <person name="Hori S."/>
            <person name="Arai W."/>
            <person name="Tsubouchi T."/>
            <person name="Morono Y."/>
            <person name="Uchiyama I."/>
            <person name="Ito T."/>
            <person name="Fujiyama A."/>
            <person name="Inagaki F."/>
            <person name="Takami H."/>
        </authorList>
    </citation>
    <scope>NUCLEOTIDE SEQUENCE</scope>
    <source>
        <strain evidence="1">Expedition CK06-06</strain>
    </source>
</reference>
<gene>
    <name evidence="1" type="ORF">S06H3_41501</name>
</gene>
<feature type="non-terminal residue" evidence="1">
    <location>
        <position position="265"/>
    </location>
</feature>
<name>X1PSM9_9ZZZZ</name>
<dbReference type="AlphaFoldDB" id="X1PSM9"/>
<protein>
    <submittedName>
        <fullName evidence="1">Uncharacterized protein</fullName>
    </submittedName>
</protein>
<comment type="caution">
    <text evidence="1">The sequence shown here is derived from an EMBL/GenBank/DDBJ whole genome shotgun (WGS) entry which is preliminary data.</text>
</comment>
<sequence length="265" mass="27709">GNKVLGRLKDTGVVTIEDPRAPLIVLEALSDLGKATTDNHLGDIAAQIVFILGDIGERAARMKMEAIATKAAGILGSIGNRSIKGNDSLKEVANSAANILGDVIGRSATENGLHDTALQIADILGQTSVEAIGNGANETARHYSYGLRTLLSNAGGAEAAARGIMDPGATGDFPIIEGVIGPRAGMDGVAIEAVYALHSVAYRALAKCQDRHENEAEAEEDYEYGDEDLEKIILAAALSFGAVGVEAANRRLGHATFVMQMFLRD</sequence>